<dbReference type="InterPro" id="IPR011712">
    <property type="entry name" value="Sig_transdc_His_kin_sub3_dim/P"/>
</dbReference>
<feature type="transmembrane region" description="Helical" evidence="5">
    <location>
        <begin position="57"/>
        <end position="76"/>
    </location>
</feature>
<evidence type="ECO:0000256" key="3">
    <source>
        <dbReference type="ARBA" id="ARBA00023012"/>
    </source>
</evidence>
<protein>
    <submittedName>
        <fullName evidence="7">Sensor histidine kinase</fullName>
    </submittedName>
</protein>
<keyword evidence="5" id="KW-1133">Transmembrane helix</keyword>
<evidence type="ECO:0000256" key="5">
    <source>
        <dbReference type="SAM" id="Phobius"/>
    </source>
</evidence>
<organism evidence="7 8">
    <name type="scientific">Saccharomonospora piscinae</name>
    <dbReference type="NCBI Taxonomy" id="687388"/>
    <lineage>
        <taxon>Bacteria</taxon>
        <taxon>Bacillati</taxon>
        <taxon>Actinomycetota</taxon>
        <taxon>Actinomycetes</taxon>
        <taxon>Pseudonocardiales</taxon>
        <taxon>Pseudonocardiaceae</taxon>
        <taxon>Saccharomonospora</taxon>
    </lineage>
</organism>
<proteinExistence type="predicted"/>
<evidence type="ECO:0000256" key="2">
    <source>
        <dbReference type="ARBA" id="ARBA00022777"/>
    </source>
</evidence>
<dbReference type="AlphaFoldDB" id="A0A1V8ZY19"/>
<dbReference type="Gene3D" id="3.30.565.10">
    <property type="entry name" value="Histidine kinase-like ATPase, C-terminal domain"/>
    <property type="match status" value="1"/>
</dbReference>
<evidence type="ECO:0000259" key="6">
    <source>
        <dbReference type="Pfam" id="PF07730"/>
    </source>
</evidence>
<gene>
    <name evidence="7" type="ORF">B1813_18365</name>
</gene>
<keyword evidence="3" id="KW-0902">Two-component regulatory system</keyword>
<feature type="transmembrane region" description="Helical" evidence="5">
    <location>
        <begin position="126"/>
        <end position="146"/>
    </location>
</feature>
<evidence type="ECO:0000313" key="8">
    <source>
        <dbReference type="Proteomes" id="UP000192591"/>
    </source>
</evidence>
<feature type="transmembrane region" description="Helical" evidence="5">
    <location>
        <begin position="82"/>
        <end position="114"/>
    </location>
</feature>
<evidence type="ECO:0000313" key="7">
    <source>
        <dbReference type="EMBL" id="OQO89819.1"/>
    </source>
</evidence>
<dbReference type="InterPro" id="IPR036890">
    <property type="entry name" value="HATPase_C_sf"/>
</dbReference>
<keyword evidence="8" id="KW-1185">Reference proteome</keyword>
<dbReference type="GO" id="GO:0016020">
    <property type="term" value="C:membrane"/>
    <property type="evidence" value="ECO:0007669"/>
    <property type="project" value="InterPro"/>
</dbReference>
<dbReference type="RefSeq" id="WP_081193948.1">
    <property type="nucleotide sequence ID" value="NZ_MWIH01000008.1"/>
</dbReference>
<dbReference type="STRING" id="1962155.B1813_18365"/>
<dbReference type="CDD" id="cd16917">
    <property type="entry name" value="HATPase_UhpB-NarQ-NarX-like"/>
    <property type="match status" value="1"/>
</dbReference>
<dbReference type="GO" id="GO:0000155">
    <property type="term" value="F:phosphorelay sensor kinase activity"/>
    <property type="evidence" value="ECO:0007669"/>
    <property type="project" value="InterPro"/>
</dbReference>
<feature type="transmembrane region" description="Helical" evidence="5">
    <location>
        <begin position="158"/>
        <end position="174"/>
    </location>
</feature>
<dbReference type="InterPro" id="IPR050482">
    <property type="entry name" value="Sensor_HK_TwoCompSys"/>
</dbReference>
<dbReference type="PANTHER" id="PTHR24421:SF63">
    <property type="entry name" value="SENSOR HISTIDINE KINASE DESK"/>
    <property type="match status" value="1"/>
</dbReference>
<comment type="caution">
    <text evidence="7">The sequence shown here is derived from an EMBL/GenBank/DDBJ whole genome shotgun (WGS) entry which is preliminary data.</text>
</comment>
<dbReference type="Proteomes" id="UP000192591">
    <property type="component" value="Unassembled WGS sequence"/>
</dbReference>
<keyword evidence="1" id="KW-0808">Transferase</keyword>
<feature type="region of interest" description="Disordered" evidence="4">
    <location>
        <begin position="368"/>
        <end position="387"/>
    </location>
</feature>
<keyword evidence="2 7" id="KW-0418">Kinase</keyword>
<dbReference type="PANTHER" id="PTHR24421">
    <property type="entry name" value="NITRATE/NITRITE SENSOR PROTEIN NARX-RELATED"/>
    <property type="match status" value="1"/>
</dbReference>
<dbReference type="EMBL" id="MWIH01000008">
    <property type="protein sequence ID" value="OQO89819.1"/>
    <property type="molecule type" value="Genomic_DNA"/>
</dbReference>
<sequence length="387" mass="41660">MTSRPVKRLKAPTLAKWEFSDATKGSLRQINLTTQLPPLALGGLVVVAVGSDTWGDAVVLTVGLAAALVAFVRWAAGDISRVALPCVIVTAGVWIYGVLVAGTGMAFFGLLVAGTLAVPQLSRHRIAGAVALVAFVTVVGAMRLLVSDDEFSSALVEYAIVPGGLTAVLMGLMFPNKRFYDVVAELEQSRQREAELAVMRERMRFASDLHDIQGHTLHVVKLKIALAQKLVHTDADRAQEELREIHALVGDTITQTKELAYAQRRLNLSAELENAKNLFEAAGIRVRVVREAEVDTRTGELLGQVLRETTTNILRHAEATRVEITLAASGITIVNDGARTGPPPQLRGLDALEERVAGDGGELTVEQRDGRFLTAATLPQSGVQEDR</sequence>
<feature type="compositionally biased region" description="Polar residues" evidence="4">
    <location>
        <begin position="377"/>
        <end position="387"/>
    </location>
</feature>
<feature type="domain" description="Signal transduction histidine kinase subgroup 3 dimerisation and phosphoacceptor" evidence="6">
    <location>
        <begin position="201"/>
        <end position="264"/>
    </location>
</feature>
<name>A0A1V8ZY19_SACPI</name>
<keyword evidence="5" id="KW-0472">Membrane</keyword>
<dbReference type="GO" id="GO:0046983">
    <property type="term" value="F:protein dimerization activity"/>
    <property type="evidence" value="ECO:0007669"/>
    <property type="project" value="InterPro"/>
</dbReference>
<dbReference type="Gene3D" id="1.20.5.1930">
    <property type="match status" value="1"/>
</dbReference>
<accession>A0A1V8ZY19</accession>
<reference evidence="7 8" key="1">
    <citation type="submission" date="2017-02" db="EMBL/GenBank/DDBJ databases">
        <title>Draft genome of Saccharomonospora sp. 154.</title>
        <authorList>
            <person name="Alonso-Carmona G.S."/>
            <person name="De La Haba R."/>
            <person name="Vera-Gargallo B."/>
            <person name="Sandoval-Trujillo A.H."/>
            <person name="Ramirez-Duran N."/>
            <person name="Ventosa A."/>
        </authorList>
    </citation>
    <scope>NUCLEOTIDE SEQUENCE [LARGE SCALE GENOMIC DNA]</scope>
    <source>
        <strain evidence="7 8">LRS4.154</strain>
    </source>
</reference>
<evidence type="ECO:0000256" key="1">
    <source>
        <dbReference type="ARBA" id="ARBA00022679"/>
    </source>
</evidence>
<dbReference type="Pfam" id="PF07730">
    <property type="entry name" value="HisKA_3"/>
    <property type="match status" value="1"/>
</dbReference>
<evidence type="ECO:0000256" key="4">
    <source>
        <dbReference type="SAM" id="MobiDB-lite"/>
    </source>
</evidence>
<keyword evidence="5" id="KW-0812">Transmembrane</keyword>